<protein>
    <submittedName>
        <fullName evidence="2">Uncharacterized protein</fullName>
    </submittedName>
</protein>
<keyword evidence="3" id="KW-1185">Reference proteome</keyword>
<feature type="region of interest" description="Disordered" evidence="1">
    <location>
        <begin position="130"/>
        <end position="155"/>
    </location>
</feature>
<reference evidence="2 3" key="1">
    <citation type="submission" date="2021-04" db="EMBL/GenBank/DDBJ databases">
        <title>The genome sequence of Ideonella sp. 3Y2.</title>
        <authorList>
            <person name="Liu Y."/>
        </authorList>
    </citation>
    <scope>NUCLEOTIDE SEQUENCE [LARGE SCALE GENOMIC DNA]</scope>
    <source>
        <strain evidence="2 3">3Y2</strain>
    </source>
</reference>
<dbReference type="Proteomes" id="UP000676246">
    <property type="component" value="Unassembled WGS sequence"/>
</dbReference>
<name>A0A940YB70_9BURK</name>
<dbReference type="InterPro" id="IPR018247">
    <property type="entry name" value="EF_Hand_1_Ca_BS"/>
</dbReference>
<gene>
    <name evidence="2" type="ORF">KAK03_04890</name>
</gene>
<evidence type="ECO:0000256" key="1">
    <source>
        <dbReference type="SAM" id="MobiDB-lite"/>
    </source>
</evidence>
<evidence type="ECO:0000313" key="3">
    <source>
        <dbReference type="Proteomes" id="UP000676246"/>
    </source>
</evidence>
<proteinExistence type="predicted"/>
<dbReference type="PROSITE" id="PS00018">
    <property type="entry name" value="EF_HAND_1"/>
    <property type="match status" value="1"/>
</dbReference>
<dbReference type="RefSeq" id="WP_210852061.1">
    <property type="nucleotide sequence ID" value="NZ_JAGQDD010000002.1"/>
</dbReference>
<accession>A0A940YB70</accession>
<dbReference type="AlphaFoldDB" id="A0A940YB70"/>
<organism evidence="2 3">
    <name type="scientific">Ideonella alba</name>
    <dbReference type="NCBI Taxonomy" id="2824118"/>
    <lineage>
        <taxon>Bacteria</taxon>
        <taxon>Pseudomonadati</taxon>
        <taxon>Pseudomonadota</taxon>
        <taxon>Betaproteobacteria</taxon>
        <taxon>Burkholderiales</taxon>
        <taxon>Sphaerotilaceae</taxon>
        <taxon>Ideonella</taxon>
    </lineage>
</organism>
<evidence type="ECO:0000313" key="2">
    <source>
        <dbReference type="EMBL" id="MBQ0929816.1"/>
    </source>
</evidence>
<dbReference type="EMBL" id="JAGQDD010000002">
    <property type="protein sequence ID" value="MBQ0929816.1"/>
    <property type="molecule type" value="Genomic_DNA"/>
</dbReference>
<sequence length="291" mass="31548">MLGLALHGAAAWAAVEAPTLVTTEPVAYGHRLGDVVERQLHLRLPPGARLEASSLPVPGTQGAVELRELQHSGAADASEQTLRLRYQVMRSPEQPAVIELPTLTLRVTLPAGGTRRETVLRAEAWPLVVSPLTPPQPPERTGLGPLQPDRPPPAPPIAPIRQQAQLGALLALLALSWLGWRHLGRPLWWRRQRPFARAWRALRSSHGSLDAQLRHLHRAIDEDAGRAVQTEDLAAWLASRPAYAPLAADLHALLEASAAHFFAPAAAADHTALAARLRTLLRQLAQAEARA</sequence>
<comment type="caution">
    <text evidence="2">The sequence shown here is derived from an EMBL/GenBank/DDBJ whole genome shotgun (WGS) entry which is preliminary data.</text>
</comment>